<dbReference type="AlphaFoldDB" id="A0A8X6FQC5"/>
<reference evidence="1" key="1">
    <citation type="submission" date="2020-07" db="EMBL/GenBank/DDBJ databases">
        <title>Multicomponent nature underlies the extraordinary mechanical properties of spider dragline silk.</title>
        <authorList>
            <person name="Kono N."/>
            <person name="Nakamura H."/>
            <person name="Mori M."/>
            <person name="Yoshida Y."/>
            <person name="Ohtoshi R."/>
            <person name="Malay A.D."/>
            <person name="Moran D.A.P."/>
            <person name="Tomita M."/>
            <person name="Numata K."/>
            <person name="Arakawa K."/>
        </authorList>
    </citation>
    <scope>NUCLEOTIDE SEQUENCE</scope>
</reference>
<comment type="caution">
    <text evidence="1">The sequence shown here is derived from an EMBL/GenBank/DDBJ whole genome shotgun (WGS) entry which is preliminary data.</text>
</comment>
<sequence>MKTREQLDNSEAMKIVFLPCVVVEIGLSSEGSVFISRPGHQMKWHADLVFFVEKFRIVLPTNRTSIRVLAEFSTKVLRLEATSLMESYWR</sequence>
<dbReference type="Proteomes" id="UP000887116">
    <property type="component" value="Unassembled WGS sequence"/>
</dbReference>
<accession>A0A8X6FQC5</accession>
<dbReference type="EMBL" id="BMAO01013093">
    <property type="protein sequence ID" value="GFQ86246.1"/>
    <property type="molecule type" value="Genomic_DNA"/>
</dbReference>
<name>A0A8X6FQC5_TRICU</name>
<evidence type="ECO:0000313" key="2">
    <source>
        <dbReference type="Proteomes" id="UP000887116"/>
    </source>
</evidence>
<evidence type="ECO:0000313" key="1">
    <source>
        <dbReference type="EMBL" id="GFQ86246.1"/>
    </source>
</evidence>
<protein>
    <submittedName>
        <fullName evidence="1">Uncharacterized protein</fullName>
    </submittedName>
</protein>
<gene>
    <name evidence="1" type="ORF">TNCT_425601</name>
</gene>
<proteinExistence type="predicted"/>
<keyword evidence="2" id="KW-1185">Reference proteome</keyword>
<organism evidence="1 2">
    <name type="scientific">Trichonephila clavata</name>
    <name type="common">Joro spider</name>
    <name type="synonym">Nephila clavata</name>
    <dbReference type="NCBI Taxonomy" id="2740835"/>
    <lineage>
        <taxon>Eukaryota</taxon>
        <taxon>Metazoa</taxon>
        <taxon>Ecdysozoa</taxon>
        <taxon>Arthropoda</taxon>
        <taxon>Chelicerata</taxon>
        <taxon>Arachnida</taxon>
        <taxon>Araneae</taxon>
        <taxon>Araneomorphae</taxon>
        <taxon>Entelegynae</taxon>
        <taxon>Araneoidea</taxon>
        <taxon>Nephilidae</taxon>
        <taxon>Trichonephila</taxon>
    </lineage>
</organism>